<dbReference type="Proteomes" id="UP001489719">
    <property type="component" value="Unassembled WGS sequence"/>
</dbReference>
<keyword evidence="2" id="KW-1185">Reference proteome</keyword>
<accession>A0ACC3TJW4</accession>
<evidence type="ECO:0000313" key="2">
    <source>
        <dbReference type="Proteomes" id="UP001489719"/>
    </source>
</evidence>
<organism evidence="1 2">
    <name type="scientific">Lipomyces orientalis</name>
    <dbReference type="NCBI Taxonomy" id="1233043"/>
    <lineage>
        <taxon>Eukaryota</taxon>
        <taxon>Fungi</taxon>
        <taxon>Dikarya</taxon>
        <taxon>Ascomycota</taxon>
        <taxon>Saccharomycotina</taxon>
        <taxon>Lipomycetes</taxon>
        <taxon>Lipomycetales</taxon>
        <taxon>Lipomycetaceae</taxon>
        <taxon>Lipomyces</taxon>
    </lineage>
</organism>
<comment type="caution">
    <text evidence="1">The sequence shown here is derived from an EMBL/GenBank/DDBJ whole genome shotgun (WGS) entry which is preliminary data.</text>
</comment>
<reference evidence="2" key="1">
    <citation type="journal article" date="2024" name="Front. Bioeng. Biotechnol.">
        <title>Genome-scale model development and genomic sequencing of the oleaginous clade Lipomyces.</title>
        <authorList>
            <person name="Czajka J.J."/>
            <person name="Han Y."/>
            <person name="Kim J."/>
            <person name="Mondo S.J."/>
            <person name="Hofstad B.A."/>
            <person name="Robles A."/>
            <person name="Haridas S."/>
            <person name="Riley R."/>
            <person name="LaButti K."/>
            <person name="Pangilinan J."/>
            <person name="Andreopoulos W."/>
            <person name="Lipzen A."/>
            <person name="Yan J."/>
            <person name="Wang M."/>
            <person name="Ng V."/>
            <person name="Grigoriev I.V."/>
            <person name="Spatafora J.W."/>
            <person name="Magnuson J.K."/>
            <person name="Baker S.E."/>
            <person name="Pomraning K.R."/>
        </authorList>
    </citation>
    <scope>NUCLEOTIDE SEQUENCE [LARGE SCALE GENOMIC DNA]</scope>
    <source>
        <strain evidence="2">CBS 10300</strain>
    </source>
</reference>
<name>A0ACC3TJW4_9ASCO</name>
<dbReference type="EMBL" id="MU970097">
    <property type="protein sequence ID" value="KAK9321484.1"/>
    <property type="molecule type" value="Genomic_DNA"/>
</dbReference>
<evidence type="ECO:0000313" key="1">
    <source>
        <dbReference type="EMBL" id="KAK9321484.1"/>
    </source>
</evidence>
<gene>
    <name evidence="1" type="ORF">V1517DRAFT_326247</name>
</gene>
<proteinExistence type="predicted"/>
<protein>
    <submittedName>
        <fullName evidence="1">Uncharacterized protein</fullName>
    </submittedName>
</protein>
<sequence length="147" mass="16128">MASISTFWNSILTTILFLFCVITLIFAYKWAVQPILMRYNIDIPLHDISAYLQSLNSNSPVARSGDIALAGPDELEAGVGVSNLGRGRDVVETREHMDWEHRTRYQDALDGEDDDGDEFFDAASIAGSIGTNGPVQSRPAGPAQQVR</sequence>